<sequence length="448" mass="51450">MTRLSCMKHDPSKAGASDVPQDPAEDSQKKQHEEYNRSEAAIQNETPEIITSSPVRSLQSSLHPERDDKGSPKKINDTTDKVDILAQSFAKLTTFEREKTFEETFAELKLLPDPTLKCFYSLDIPHEFATLEDILRNLGSSIMKAPNGEEEFNDRSMTIKQRNNARLSLMKAYLFGCANLLAFPEILEKLAVRHDPEGKHDETSITSVGTTTDDLIDDTEIYTPTLCEKCSNELASFQKVDIDEPPAQHARGRSAWFEIVVDSRPGRSLYYDIELFERVHTFSLKKFNESSYEKTVGRLYTPNPSVVDRFLPINAISGWDRLLSVTECPNAFIPNKIWTEKVRELCSVIGYELRTHRHDGKESPGSYYACHVEKQLIAYWLYTHALIGRSFSEEISYDWRDNKIILPEFYKDLYMVFIAQARHFYIQIENTMKGVRTKNEIYALGQKV</sequence>
<evidence type="ECO:0000256" key="1">
    <source>
        <dbReference type="SAM" id="MobiDB-lite"/>
    </source>
</evidence>
<feature type="domain" description="Single-strand DNA deaminase toxin A-like C-terminal" evidence="2">
    <location>
        <begin position="314"/>
        <end position="377"/>
    </location>
</feature>
<dbReference type="InterPro" id="IPR057517">
    <property type="entry name" value="SsdA-like_C"/>
</dbReference>
<feature type="compositionally biased region" description="Basic and acidic residues" evidence="1">
    <location>
        <begin position="26"/>
        <end position="37"/>
    </location>
</feature>
<evidence type="ECO:0000313" key="3">
    <source>
        <dbReference type="EMBL" id="CAD6450381.1"/>
    </source>
</evidence>
<dbReference type="Pfam" id="PF24120">
    <property type="entry name" value="SsdA_C"/>
    <property type="match status" value="1"/>
</dbReference>
<organism evidence="3 4">
    <name type="scientific">Sclerotinia trifoliorum</name>
    <dbReference type="NCBI Taxonomy" id="28548"/>
    <lineage>
        <taxon>Eukaryota</taxon>
        <taxon>Fungi</taxon>
        <taxon>Dikarya</taxon>
        <taxon>Ascomycota</taxon>
        <taxon>Pezizomycotina</taxon>
        <taxon>Leotiomycetes</taxon>
        <taxon>Helotiales</taxon>
        <taxon>Sclerotiniaceae</taxon>
        <taxon>Sclerotinia</taxon>
    </lineage>
</organism>
<dbReference type="EMBL" id="CAJHIA010000034">
    <property type="protein sequence ID" value="CAD6450381.1"/>
    <property type="molecule type" value="Genomic_DNA"/>
</dbReference>
<reference evidence="3" key="1">
    <citation type="submission" date="2020-10" db="EMBL/GenBank/DDBJ databases">
        <authorList>
            <person name="Kusch S."/>
        </authorList>
    </citation>
    <scope>NUCLEOTIDE SEQUENCE</scope>
    <source>
        <strain evidence="3">SwB9</strain>
    </source>
</reference>
<keyword evidence="4" id="KW-1185">Reference proteome</keyword>
<dbReference type="AlphaFoldDB" id="A0A8H2ZXC1"/>
<gene>
    <name evidence="3" type="ORF">SCLTRI_LOCUS9360</name>
</gene>
<evidence type="ECO:0000259" key="2">
    <source>
        <dbReference type="Pfam" id="PF24120"/>
    </source>
</evidence>
<proteinExistence type="predicted"/>
<dbReference type="Proteomes" id="UP000624404">
    <property type="component" value="Unassembled WGS sequence"/>
</dbReference>
<feature type="compositionally biased region" description="Polar residues" evidence="1">
    <location>
        <begin position="41"/>
        <end position="62"/>
    </location>
</feature>
<feature type="region of interest" description="Disordered" evidence="1">
    <location>
        <begin position="1"/>
        <end position="78"/>
    </location>
</feature>
<accession>A0A8H2ZXC1</accession>
<protein>
    <submittedName>
        <fullName evidence="3">F0579fe2-45ef-421b-9df9-090cd7b188fe</fullName>
    </submittedName>
</protein>
<feature type="compositionally biased region" description="Basic and acidic residues" evidence="1">
    <location>
        <begin position="63"/>
        <end position="78"/>
    </location>
</feature>
<comment type="caution">
    <text evidence="3">The sequence shown here is derived from an EMBL/GenBank/DDBJ whole genome shotgun (WGS) entry which is preliminary data.</text>
</comment>
<name>A0A8H2ZXC1_9HELO</name>
<evidence type="ECO:0000313" key="4">
    <source>
        <dbReference type="Proteomes" id="UP000624404"/>
    </source>
</evidence>
<dbReference type="OrthoDB" id="341259at2759"/>